<organism evidence="2 3">
    <name type="scientific">Planomonospora alba</name>
    <dbReference type="NCBI Taxonomy" id="161354"/>
    <lineage>
        <taxon>Bacteria</taxon>
        <taxon>Bacillati</taxon>
        <taxon>Actinomycetota</taxon>
        <taxon>Actinomycetes</taxon>
        <taxon>Streptosporangiales</taxon>
        <taxon>Streptosporangiaceae</taxon>
        <taxon>Planomonospora</taxon>
    </lineage>
</organism>
<keyword evidence="1" id="KW-0175">Coiled coil</keyword>
<evidence type="ECO:0000313" key="3">
    <source>
        <dbReference type="Proteomes" id="UP001500320"/>
    </source>
</evidence>
<sequence length="70" mass="7893">MKHEEELRRLDEELARLRAEVAGMRDQVGDLGATDANERAQMINMADEQENLIGELEARRAALLRSADAE</sequence>
<gene>
    <name evidence="2" type="ORF">GCM10010466_25690</name>
</gene>
<reference evidence="3" key="1">
    <citation type="journal article" date="2019" name="Int. J. Syst. Evol. Microbiol.">
        <title>The Global Catalogue of Microorganisms (GCM) 10K type strain sequencing project: providing services to taxonomists for standard genome sequencing and annotation.</title>
        <authorList>
            <consortium name="The Broad Institute Genomics Platform"/>
            <consortium name="The Broad Institute Genome Sequencing Center for Infectious Disease"/>
            <person name="Wu L."/>
            <person name="Ma J."/>
        </authorList>
    </citation>
    <scope>NUCLEOTIDE SEQUENCE [LARGE SCALE GENOMIC DNA]</scope>
    <source>
        <strain evidence="3">JCM 9373</strain>
    </source>
</reference>
<dbReference type="EMBL" id="BAAAUT010000017">
    <property type="protein sequence ID" value="GAA3133924.1"/>
    <property type="molecule type" value="Genomic_DNA"/>
</dbReference>
<protein>
    <submittedName>
        <fullName evidence="2">Uncharacterized protein</fullName>
    </submittedName>
</protein>
<accession>A0ABP6N1Y9</accession>
<evidence type="ECO:0000256" key="1">
    <source>
        <dbReference type="SAM" id="Coils"/>
    </source>
</evidence>
<name>A0ABP6N1Y9_9ACTN</name>
<proteinExistence type="predicted"/>
<dbReference type="RefSeq" id="WP_344859085.1">
    <property type="nucleotide sequence ID" value="NZ_BAAAUT010000017.1"/>
</dbReference>
<comment type="caution">
    <text evidence="2">The sequence shown here is derived from an EMBL/GenBank/DDBJ whole genome shotgun (WGS) entry which is preliminary data.</text>
</comment>
<dbReference type="Proteomes" id="UP001500320">
    <property type="component" value="Unassembled WGS sequence"/>
</dbReference>
<keyword evidence="3" id="KW-1185">Reference proteome</keyword>
<feature type="coiled-coil region" evidence="1">
    <location>
        <begin position="7"/>
        <end position="66"/>
    </location>
</feature>
<evidence type="ECO:0000313" key="2">
    <source>
        <dbReference type="EMBL" id="GAA3133924.1"/>
    </source>
</evidence>